<keyword evidence="3" id="KW-1185">Reference proteome</keyword>
<dbReference type="InterPro" id="IPR043131">
    <property type="entry name" value="BCAT-like_N"/>
</dbReference>
<dbReference type="InterPro" id="IPR036038">
    <property type="entry name" value="Aminotransferase-like"/>
</dbReference>
<name>A0ABQ7L8U3_BRACM</name>
<gene>
    <name evidence="2" type="primary">A09g500820.1_BraROA</name>
    <name evidence="2" type="ORF">IGI04_033308</name>
</gene>
<dbReference type="Gene3D" id="3.20.10.10">
    <property type="entry name" value="D-amino Acid Aminotransferase, subunit A, domain 2"/>
    <property type="match status" value="1"/>
</dbReference>
<dbReference type="Proteomes" id="UP000823674">
    <property type="component" value="Chromosome A09"/>
</dbReference>
<dbReference type="PANTHER" id="PTHR42743">
    <property type="entry name" value="AMINO-ACID AMINOTRANSFERASE"/>
    <property type="match status" value="1"/>
</dbReference>
<dbReference type="InterPro" id="IPR050571">
    <property type="entry name" value="Class-IV_PLP-Dep_Aminotrnsfr"/>
</dbReference>
<dbReference type="InterPro" id="IPR043132">
    <property type="entry name" value="BCAT-like_C"/>
</dbReference>
<reference evidence="2 3" key="1">
    <citation type="submission" date="2021-03" db="EMBL/GenBank/DDBJ databases">
        <authorList>
            <person name="King G.J."/>
            <person name="Bancroft I."/>
            <person name="Baten A."/>
            <person name="Bloomfield J."/>
            <person name="Borpatragohain P."/>
            <person name="He Z."/>
            <person name="Irish N."/>
            <person name="Irwin J."/>
            <person name="Liu K."/>
            <person name="Mauleon R.P."/>
            <person name="Moore J."/>
            <person name="Morris R."/>
            <person name="Ostergaard L."/>
            <person name="Wang B."/>
            <person name="Wells R."/>
        </authorList>
    </citation>
    <scope>NUCLEOTIDE SEQUENCE [LARGE SCALE GENOMIC DNA]</scope>
    <source>
        <strain evidence="2">R-o-18</strain>
        <tissue evidence="2">Leaf</tissue>
    </source>
</reference>
<dbReference type="CDD" id="cd01558">
    <property type="entry name" value="D-AAT_like"/>
    <property type="match status" value="1"/>
</dbReference>
<protein>
    <submittedName>
        <fullName evidence="2">Uncharacterized protein</fullName>
    </submittedName>
</protein>
<dbReference type="InterPro" id="IPR001544">
    <property type="entry name" value="Aminotrans_IV"/>
</dbReference>
<comment type="caution">
    <text evidence="2">The sequence shown here is derived from an EMBL/GenBank/DDBJ whole genome shotgun (WGS) entry which is preliminary data.</text>
</comment>
<comment type="similarity">
    <text evidence="1">Belongs to the class-IV pyridoxal-phosphate-dependent aminotransferase family.</text>
</comment>
<dbReference type="SUPFAM" id="SSF56752">
    <property type="entry name" value="D-aminoacid aminotransferase-like PLP-dependent enzymes"/>
    <property type="match status" value="1"/>
</dbReference>
<proteinExistence type="inferred from homology"/>
<sequence length="347" mass="38426">MQDINCLPLYNTLRRHVKGKSSLLASPLAPPSLPVPENAKLFAWVGDEILPREMAKVSVFDSVVQGGDSVWEGLRIYKGKVFKLEEHLDRLFDSAKALAFNNVPTREEVKAAIFKTLITNGMFDNTHIRLSLTRGKKVTSGMSPAFNRYGCTLIVLAEWKPPVYDNDNGIVLVTATTRRNSPTNLDSKIHHNNLLNNILAKVQSFATESCDHVLVESNNANVDDAIMLDKDGFVSETNATNLFMVKNGVVLTPHVDYCLPGITRATVMELVVKENFILEERNISLSEFHTSDEVWTTGTMGELSPVVKIDGRVIGEGEVGPVTRKLQSAYKKLTDDSGVPIPTYQKL</sequence>
<accession>A0ABQ7L8U3</accession>
<dbReference type="EMBL" id="JADBGQ010000008">
    <property type="protein sequence ID" value="KAG5381838.1"/>
    <property type="molecule type" value="Genomic_DNA"/>
</dbReference>
<evidence type="ECO:0000313" key="2">
    <source>
        <dbReference type="EMBL" id="KAG5381838.1"/>
    </source>
</evidence>
<evidence type="ECO:0000256" key="1">
    <source>
        <dbReference type="ARBA" id="ARBA00009320"/>
    </source>
</evidence>
<dbReference type="Pfam" id="PF01063">
    <property type="entry name" value="Aminotran_4"/>
    <property type="match status" value="1"/>
</dbReference>
<dbReference type="PANTHER" id="PTHR42743:SF17">
    <property type="entry name" value="(RAPE) HYPOTHETICAL PROTEIN"/>
    <property type="match status" value="1"/>
</dbReference>
<dbReference type="Gene3D" id="3.30.470.10">
    <property type="match status" value="1"/>
</dbReference>
<evidence type="ECO:0000313" key="3">
    <source>
        <dbReference type="Proteomes" id="UP000823674"/>
    </source>
</evidence>
<organism evidence="2 3">
    <name type="scientific">Brassica rapa subsp. trilocularis</name>
    <dbReference type="NCBI Taxonomy" id="1813537"/>
    <lineage>
        <taxon>Eukaryota</taxon>
        <taxon>Viridiplantae</taxon>
        <taxon>Streptophyta</taxon>
        <taxon>Embryophyta</taxon>
        <taxon>Tracheophyta</taxon>
        <taxon>Spermatophyta</taxon>
        <taxon>Magnoliopsida</taxon>
        <taxon>eudicotyledons</taxon>
        <taxon>Gunneridae</taxon>
        <taxon>Pentapetalae</taxon>
        <taxon>rosids</taxon>
        <taxon>malvids</taxon>
        <taxon>Brassicales</taxon>
        <taxon>Brassicaceae</taxon>
        <taxon>Brassiceae</taxon>
        <taxon>Brassica</taxon>
    </lineage>
</organism>